<organism evidence="1 2">
    <name type="scientific">Thioclava electrotropha</name>
    <dbReference type="NCBI Taxonomy" id="1549850"/>
    <lineage>
        <taxon>Bacteria</taxon>
        <taxon>Pseudomonadati</taxon>
        <taxon>Pseudomonadota</taxon>
        <taxon>Alphaproteobacteria</taxon>
        <taxon>Rhodobacterales</taxon>
        <taxon>Paracoccaceae</taxon>
        <taxon>Thioclava</taxon>
    </lineage>
</organism>
<proteinExistence type="predicted"/>
<reference evidence="1 2" key="1">
    <citation type="submission" date="2020-05" db="EMBL/GenBank/DDBJ databases">
        <title>Thioclava electrotropha strain Elox9 finished genome.</title>
        <authorList>
            <person name="Rowe A.R."/>
            <person name="Wilbanks E.G."/>
        </authorList>
    </citation>
    <scope>NUCLEOTIDE SEQUENCE [LARGE SCALE GENOMIC DNA]</scope>
    <source>
        <strain evidence="1 2">Elox9</strain>
    </source>
</reference>
<dbReference type="InterPro" id="IPR038026">
    <property type="entry name" value="MtlR-like_sf"/>
</dbReference>
<protein>
    <recommendedName>
        <fullName evidence="3">Transcriptional regulator</fullName>
    </recommendedName>
</protein>
<dbReference type="EMBL" id="CP053562">
    <property type="protein sequence ID" value="QPZ89777.1"/>
    <property type="molecule type" value="Genomic_DNA"/>
</dbReference>
<dbReference type="Gene3D" id="1.20.120.330">
    <property type="entry name" value="Nucleotidyltransferases domain 2"/>
    <property type="match status" value="1"/>
</dbReference>
<dbReference type="InterPro" id="IPR007761">
    <property type="entry name" value="MtlR-like"/>
</dbReference>
<accession>A0ABX6YQE0</accession>
<evidence type="ECO:0000313" key="2">
    <source>
        <dbReference type="Proteomes" id="UP000192422"/>
    </source>
</evidence>
<dbReference type="PANTHER" id="PTHR37941">
    <property type="entry name" value="FUMARASE E-RELATED"/>
    <property type="match status" value="1"/>
</dbReference>
<name>A0ABX6YQE0_9RHOB</name>
<sequence>MGKLTLDDPYYERLHTFLNATKDESDRGRALVAASLVEEMLEEVLRGFFLETSATKKLFTDPNAPLSTFSAKASASRALGLISCQEYSDIDLIRKIRNAFAHSVVCSFEDEKITSWAVSLKAGMSCLDALEKGHKSRVNDPKQRFVMVTTSLVSALYNRAHYVKKDRLTERVWPL</sequence>
<dbReference type="Proteomes" id="UP000192422">
    <property type="component" value="Chromosome"/>
</dbReference>
<evidence type="ECO:0000313" key="1">
    <source>
        <dbReference type="EMBL" id="QPZ89777.1"/>
    </source>
</evidence>
<gene>
    <name evidence="1" type="ORF">AKL02_001995</name>
</gene>
<keyword evidence="2" id="KW-1185">Reference proteome</keyword>
<evidence type="ECO:0008006" key="3">
    <source>
        <dbReference type="Google" id="ProtNLM"/>
    </source>
</evidence>
<dbReference type="SUPFAM" id="SSF158668">
    <property type="entry name" value="MtlR-like"/>
    <property type="match status" value="1"/>
</dbReference>
<dbReference type="PANTHER" id="PTHR37941:SF1">
    <property type="entry name" value="FUMARASE E-RELATED"/>
    <property type="match status" value="1"/>
</dbReference>